<evidence type="ECO:0000313" key="6">
    <source>
        <dbReference type="EMBL" id="SQH74825.1"/>
    </source>
</evidence>
<evidence type="ECO:0000313" key="9">
    <source>
        <dbReference type="Proteomes" id="UP000250123"/>
    </source>
</evidence>
<name>A0A330LZV0_9GAMM</name>
<dbReference type="Proteomes" id="UP000250123">
    <property type="component" value="Chromosome SHEWBE"/>
</dbReference>
<sequence length="47" mass="5343">MQIRLSVHTDNLFLLEQETHLYGVVCSLKIWKADSVNVKGTIVKDIS</sequence>
<dbReference type="EMBL" id="LS483452">
    <property type="protein sequence ID" value="SQH78018.1"/>
    <property type="molecule type" value="Genomic_DNA"/>
</dbReference>
<evidence type="ECO:0000313" key="8">
    <source>
        <dbReference type="EMBL" id="SQH78018.1"/>
    </source>
</evidence>
<dbReference type="KEGG" id="sbk:SHEWBE_1198"/>
<dbReference type="EMBL" id="LS483452">
    <property type="protein sequence ID" value="SQH74622.1"/>
    <property type="molecule type" value="Genomic_DNA"/>
</dbReference>
<dbReference type="KEGG" id="sbk:SHEWBE_0639"/>
<evidence type="ECO:0000313" key="2">
    <source>
        <dbReference type="EMBL" id="SQH74496.1"/>
    </source>
</evidence>
<accession>A0A330LZV0</accession>
<evidence type="ECO:0000313" key="1">
    <source>
        <dbReference type="EMBL" id="SQH74269.1"/>
    </source>
</evidence>
<proteinExistence type="predicted"/>
<dbReference type="EMBL" id="LS483452">
    <property type="protein sequence ID" value="SQH74269.1"/>
    <property type="molecule type" value="Genomic_DNA"/>
</dbReference>
<dbReference type="EMBL" id="LS483452">
    <property type="protein sequence ID" value="SQH74496.1"/>
    <property type="molecule type" value="Genomic_DNA"/>
</dbReference>
<reference evidence="9" key="1">
    <citation type="submission" date="2018-06" db="EMBL/GenBank/DDBJ databases">
        <authorList>
            <person name="Cea G.-C."/>
            <person name="William W."/>
        </authorList>
    </citation>
    <scope>NUCLEOTIDE SEQUENCE [LARGE SCALE GENOMIC DNA]</scope>
    <source>
        <strain evidence="9">DB21MT-2</strain>
    </source>
</reference>
<dbReference type="KEGG" id="sbk:SHEWBE_0275"/>
<dbReference type="EMBL" id="LS483452">
    <property type="protein sequence ID" value="SQH74633.1"/>
    <property type="molecule type" value="Genomic_DNA"/>
</dbReference>
<dbReference type="EMBL" id="LS483452">
    <property type="protein sequence ID" value="SQH74816.1"/>
    <property type="molecule type" value="Genomic_DNA"/>
</dbReference>
<evidence type="ECO:0000313" key="3">
    <source>
        <dbReference type="EMBL" id="SQH74622.1"/>
    </source>
</evidence>
<evidence type="ECO:0000313" key="7">
    <source>
        <dbReference type="EMBL" id="SQH75166.1"/>
    </source>
</evidence>
<dbReference type="KEGG" id="sbk:SHEWBE_0509"/>
<dbReference type="EMBL" id="LS483452">
    <property type="protein sequence ID" value="SQH75166.1"/>
    <property type="molecule type" value="Genomic_DNA"/>
</dbReference>
<dbReference type="EMBL" id="LS483452">
    <property type="protein sequence ID" value="SQH74825.1"/>
    <property type="molecule type" value="Genomic_DNA"/>
</dbReference>
<dbReference type="KEGG" id="sbk:SHEWBE_0654"/>
<organism evidence="4 9">
    <name type="scientific">Shewanella benthica</name>
    <dbReference type="NCBI Taxonomy" id="43661"/>
    <lineage>
        <taxon>Bacteria</taxon>
        <taxon>Pseudomonadati</taxon>
        <taxon>Pseudomonadota</taxon>
        <taxon>Gammaproteobacteria</taxon>
        <taxon>Alteromonadales</taxon>
        <taxon>Shewanellaceae</taxon>
        <taxon>Shewanella</taxon>
    </lineage>
</organism>
<protein>
    <submittedName>
        <fullName evidence="4">Uncharacterized protein</fullName>
    </submittedName>
</protein>
<evidence type="ECO:0000313" key="4">
    <source>
        <dbReference type="EMBL" id="SQH74633.1"/>
    </source>
</evidence>
<dbReference type="KEGG" id="sbk:SHEWBE_0854"/>
<dbReference type="KEGG" id="sbk:SHEWBE_4057"/>
<gene>
    <name evidence="1" type="ORF">SHEWBE_0275</name>
    <name evidence="2" type="ORF">SHEWBE_0509</name>
    <name evidence="3" type="ORF">SHEWBE_0639</name>
    <name evidence="4" type="ORF">SHEWBE_0654</name>
    <name evidence="5" type="ORF">SHEWBE_0841</name>
    <name evidence="6" type="ORF">SHEWBE_0854</name>
    <name evidence="7" type="ORF">SHEWBE_1198</name>
    <name evidence="8" type="ORF">SHEWBE_4057</name>
</gene>
<reference evidence="4" key="2">
    <citation type="submission" date="2018-06" db="EMBL/GenBank/DDBJ databases">
        <authorList>
            <person name="Zhirakovskaya E."/>
        </authorList>
    </citation>
    <scope>NUCLEOTIDE SEQUENCE [LARGE SCALE GENOMIC DNA]</scope>
    <source>
        <strain evidence="4">DB21MT-2</strain>
    </source>
</reference>
<dbReference type="AlphaFoldDB" id="A0A330LZV0"/>
<dbReference type="KEGG" id="sbk:SHEWBE_0841"/>
<evidence type="ECO:0000313" key="5">
    <source>
        <dbReference type="EMBL" id="SQH74816.1"/>
    </source>
</evidence>